<evidence type="ECO:0000313" key="5">
    <source>
        <dbReference type="Proteomes" id="UP001623592"/>
    </source>
</evidence>
<evidence type="ECO:0000256" key="1">
    <source>
        <dbReference type="ARBA" id="ARBA00023125"/>
    </source>
</evidence>
<keyword evidence="1 2" id="KW-0238">DNA-binding</keyword>
<dbReference type="SUPFAM" id="SSF48498">
    <property type="entry name" value="Tetracyclin repressor-like, C-terminal domain"/>
    <property type="match status" value="1"/>
</dbReference>
<dbReference type="PRINTS" id="PR00455">
    <property type="entry name" value="HTHTETR"/>
</dbReference>
<dbReference type="Gene3D" id="1.10.357.10">
    <property type="entry name" value="Tetracycline Repressor, domain 2"/>
    <property type="match status" value="1"/>
</dbReference>
<dbReference type="InterPro" id="IPR023772">
    <property type="entry name" value="DNA-bd_HTH_TetR-type_CS"/>
</dbReference>
<dbReference type="PANTHER" id="PTHR43479:SF11">
    <property type="entry name" value="ACREF_ENVCD OPERON REPRESSOR-RELATED"/>
    <property type="match status" value="1"/>
</dbReference>
<dbReference type="PROSITE" id="PS01081">
    <property type="entry name" value="HTH_TETR_1"/>
    <property type="match status" value="1"/>
</dbReference>
<dbReference type="InterPro" id="IPR001647">
    <property type="entry name" value="HTH_TetR"/>
</dbReference>
<dbReference type="InterPro" id="IPR050624">
    <property type="entry name" value="HTH-type_Tx_Regulator"/>
</dbReference>
<evidence type="ECO:0000256" key="2">
    <source>
        <dbReference type="PROSITE-ProRule" id="PRU00335"/>
    </source>
</evidence>
<dbReference type="EMBL" id="JBJIAA010000008">
    <property type="protein sequence ID" value="MFL0250856.1"/>
    <property type="molecule type" value="Genomic_DNA"/>
</dbReference>
<dbReference type="Proteomes" id="UP001623592">
    <property type="component" value="Unassembled WGS sequence"/>
</dbReference>
<dbReference type="Pfam" id="PF00440">
    <property type="entry name" value="TetR_N"/>
    <property type="match status" value="1"/>
</dbReference>
<dbReference type="InterPro" id="IPR049149">
    <property type="entry name" value="TetR/AcrR_C"/>
</dbReference>
<protein>
    <submittedName>
        <fullName evidence="4">TetR/AcrR family transcriptional regulator</fullName>
    </submittedName>
</protein>
<dbReference type="RefSeq" id="WP_406787520.1">
    <property type="nucleotide sequence ID" value="NZ_JBJIAA010000008.1"/>
</dbReference>
<comment type="caution">
    <text evidence="4">The sequence shown here is derived from an EMBL/GenBank/DDBJ whole genome shotgun (WGS) entry which is preliminary data.</text>
</comment>
<dbReference type="SUPFAM" id="SSF46689">
    <property type="entry name" value="Homeodomain-like"/>
    <property type="match status" value="1"/>
</dbReference>
<keyword evidence="5" id="KW-1185">Reference proteome</keyword>
<dbReference type="InterPro" id="IPR036271">
    <property type="entry name" value="Tet_transcr_reg_TetR-rel_C_sf"/>
</dbReference>
<gene>
    <name evidence="4" type="ORF">ACJDT4_10525</name>
</gene>
<evidence type="ECO:0000313" key="4">
    <source>
        <dbReference type="EMBL" id="MFL0250856.1"/>
    </source>
</evidence>
<feature type="domain" description="HTH tetR-type" evidence="3">
    <location>
        <begin position="8"/>
        <end position="68"/>
    </location>
</feature>
<dbReference type="InterPro" id="IPR009057">
    <property type="entry name" value="Homeodomain-like_sf"/>
</dbReference>
<dbReference type="PANTHER" id="PTHR43479">
    <property type="entry name" value="ACREF/ENVCD OPERON REPRESSOR-RELATED"/>
    <property type="match status" value="1"/>
</dbReference>
<feature type="DNA-binding region" description="H-T-H motif" evidence="2">
    <location>
        <begin position="31"/>
        <end position="50"/>
    </location>
</feature>
<evidence type="ECO:0000259" key="3">
    <source>
        <dbReference type="PROSITE" id="PS50977"/>
    </source>
</evidence>
<dbReference type="Pfam" id="PF21303">
    <property type="entry name" value="TetR_C_39"/>
    <property type="match status" value="1"/>
</dbReference>
<dbReference type="PROSITE" id="PS50977">
    <property type="entry name" value="HTH_TETR_2"/>
    <property type="match status" value="1"/>
</dbReference>
<sequence>MRISKDPEERKNELIDAAEELFSTVGYDKTSVSDIVKKVSVAQGTFYYYFKSKEDIFMAIFTRGSEKLLLEMKEKVKEKNIDAVEKLIIVIKLYVESKKNNVSNKHKLVEALHNDENTSLHHKVIVVEIATKRAMLTNIIKQGIAEGVFHTEYPEEVAEFILTELYFVFDPKVFGFNNEEILKKSEALADMVEKLLSVTKGTFVSKVVQLKELYSSSNITDL</sequence>
<accession>A0ABW8TF58</accession>
<proteinExistence type="predicted"/>
<name>A0ABW8TF58_9CLOT</name>
<organism evidence="4 5">
    <name type="scientific">Clostridium neuense</name>
    <dbReference type="NCBI Taxonomy" id="1728934"/>
    <lineage>
        <taxon>Bacteria</taxon>
        <taxon>Bacillati</taxon>
        <taxon>Bacillota</taxon>
        <taxon>Clostridia</taxon>
        <taxon>Eubacteriales</taxon>
        <taxon>Clostridiaceae</taxon>
        <taxon>Clostridium</taxon>
    </lineage>
</organism>
<reference evidence="4 5" key="1">
    <citation type="submission" date="2024-11" db="EMBL/GenBank/DDBJ databases">
        <authorList>
            <person name="Heng Y.C."/>
            <person name="Lim A.C.H."/>
            <person name="Lee J.K.Y."/>
            <person name="Kittelmann S."/>
        </authorList>
    </citation>
    <scope>NUCLEOTIDE SEQUENCE [LARGE SCALE GENOMIC DNA]</scope>
    <source>
        <strain evidence="4 5">WILCCON 0114</strain>
    </source>
</reference>